<dbReference type="EMBL" id="MK500348">
    <property type="protein sequence ID" value="QBK87314.1"/>
    <property type="molecule type" value="Genomic_DNA"/>
</dbReference>
<dbReference type="InterPro" id="IPR008271">
    <property type="entry name" value="Ser/Thr_kinase_AS"/>
</dbReference>
<dbReference type="SUPFAM" id="SSF56112">
    <property type="entry name" value="Protein kinase-like (PK-like)"/>
    <property type="match status" value="1"/>
</dbReference>
<dbReference type="InterPro" id="IPR000719">
    <property type="entry name" value="Prot_kinase_dom"/>
</dbReference>
<evidence type="ECO:0000256" key="2">
    <source>
        <dbReference type="ARBA" id="ARBA00012425"/>
    </source>
</evidence>
<proteinExistence type="inferred from homology"/>
<keyword evidence="5" id="KW-0547">Nucleotide-binding</keyword>
<dbReference type="InterPro" id="IPR036915">
    <property type="entry name" value="Cyclin-like_sf"/>
</dbReference>
<sequence length="622" mass="71293">MFTDYLYLTINDHLITDTSLFPDLSAKQARRAVRYIKNKQVLPENGIESTVARFLFAKTLKDLLENPKSDLSVELLDKNSLRKTLQQAYLHSIEMINNHFGRKLVAPMPGPFVVPALGAIIGKREKKIAEGSYGAVYSTSKGYAVKIFLEGELDSPTMRETAILRYLDHPNVINLVAMQLKPPIIAMPLAAGTMDSLQLNKEKRKWYFYQLFRGLAYCHSKHVWHRDLKPDNVLVFDDPSISDQLVKLTDFGLSIPYSRQGRNYTNVVTLWWRAPELLLGDPNYSGAVDVWSLGVMLMDSILGKYSLAGNNKIDELYKIFQLLGIPTEADWPGVTKLPYWVKTLPGSDFAKTIIGTWSRSLEAKIISADDELEVINNTVTWPNKRMSALDVLKLPYFNSVRDKVETQIPAAPITLQPCGDMMLNDQQQIVKQDWFDKRQIIYEWLWIVKQKFKLTERTFFFAIYLMDLVASRIEIERKNQQKYAAATLLISSELYEREIPENEDFVSIAAKAFTIQELLTAKRVVLTKMDFGLVIPTCSDFIFHYTEDSGYNTEKHQQILYYALMLMLNYSYAAQYSQAQIAQIAIEALGLTPKCLNGMIKLYDEGIEKYFVEFDSRLIDLQ</sequence>
<keyword evidence="6 9" id="KW-0418">Kinase</keyword>
<name>A0A481YXL7_9VIRU</name>
<dbReference type="SMART" id="SM00385">
    <property type="entry name" value="CYCLIN"/>
    <property type="match status" value="1"/>
</dbReference>
<evidence type="ECO:0000259" key="8">
    <source>
        <dbReference type="PROSITE" id="PS50011"/>
    </source>
</evidence>
<dbReference type="InterPro" id="IPR013763">
    <property type="entry name" value="Cyclin-like_dom"/>
</dbReference>
<dbReference type="Gene3D" id="3.30.200.20">
    <property type="entry name" value="Phosphorylase Kinase, domain 1"/>
    <property type="match status" value="1"/>
</dbReference>
<dbReference type="GO" id="GO:0000307">
    <property type="term" value="C:cyclin-dependent protein kinase holoenzyme complex"/>
    <property type="evidence" value="ECO:0007669"/>
    <property type="project" value="TreeGrafter"/>
</dbReference>
<dbReference type="InterPro" id="IPR011009">
    <property type="entry name" value="Kinase-like_dom_sf"/>
</dbReference>
<dbReference type="Pfam" id="PF00069">
    <property type="entry name" value="Pkinase"/>
    <property type="match status" value="1"/>
</dbReference>
<dbReference type="PANTHER" id="PTHR24056">
    <property type="entry name" value="CELL DIVISION PROTEIN KINASE"/>
    <property type="match status" value="1"/>
</dbReference>
<evidence type="ECO:0000256" key="1">
    <source>
        <dbReference type="ARBA" id="ARBA00006485"/>
    </source>
</evidence>
<reference evidence="9" key="1">
    <citation type="journal article" date="2019" name="MBio">
        <title>Virus Genomes from Deep Sea Sediments Expand the Ocean Megavirome and Support Independent Origins of Viral Gigantism.</title>
        <authorList>
            <person name="Backstrom D."/>
            <person name="Yutin N."/>
            <person name="Jorgensen S.L."/>
            <person name="Dharamshi J."/>
            <person name="Homa F."/>
            <person name="Zaremba-Niedwiedzka K."/>
            <person name="Spang A."/>
            <person name="Wolf Y.I."/>
            <person name="Koonin E.V."/>
            <person name="Ettema T.J."/>
        </authorList>
    </citation>
    <scope>NUCLEOTIDE SEQUENCE</scope>
</reference>
<gene>
    <name evidence="9" type="ORF">LCMAC201_02240</name>
</gene>
<dbReference type="Pfam" id="PF00134">
    <property type="entry name" value="Cyclin_N"/>
    <property type="match status" value="1"/>
</dbReference>
<dbReference type="PANTHER" id="PTHR24056:SF254">
    <property type="entry name" value="CYCLIN-DEPENDENT KINASE 2"/>
    <property type="match status" value="1"/>
</dbReference>
<comment type="similarity">
    <text evidence="1">Belongs to the protein kinase superfamily. CMGC Ser/Thr protein kinase family. CDC2/CDKX subfamily.</text>
</comment>
<accession>A0A481YXL7</accession>
<dbReference type="GO" id="GO:0030332">
    <property type="term" value="F:cyclin binding"/>
    <property type="evidence" value="ECO:0007669"/>
    <property type="project" value="TreeGrafter"/>
</dbReference>
<evidence type="ECO:0000256" key="3">
    <source>
        <dbReference type="ARBA" id="ARBA00022527"/>
    </source>
</evidence>
<dbReference type="InterPro" id="IPR006671">
    <property type="entry name" value="Cyclin_N"/>
</dbReference>
<feature type="domain" description="Protein kinase" evidence="8">
    <location>
        <begin position="122"/>
        <end position="397"/>
    </location>
</feature>
<dbReference type="Gene3D" id="1.10.472.10">
    <property type="entry name" value="Cyclin-like"/>
    <property type="match status" value="2"/>
</dbReference>
<dbReference type="Gene3D" id="1.10.510.10">
    <property type="entry name" value="Transferase(Phosphotransferase) domain 1"/>
    <property type="match status" value="1"/>
</dbReference>
<dbReference type="SMART" id="SM00220">
    <property type="entry name" value="S_TKc"/>
    <property type="match status" value="1"/>
</dbReference>
<dbReference type="SUPFAM" id="SSF47954">
    <property type="entry name" value="Cyclin-like"/>
    <property type="match status" value="1"/>
</dbReference>
<keyword evidence="4" id="KW-0808">Transferase</keyword>
<evidence type="ECO:0000256" key="5">
    <source>
        <dbReference type="ARBA" id="ARBA00022741"/>
    </source>
</evidence>
<dbReference type="GO" id="GO:0007165">
    <property type="term" value="P:signal transduction"/>
    <property type="evidence" value="ECO:0007669"/>
    <property type="project" value="TreeGrafter"/>
</dbReference>
<dbReference type="GO" id="GO:0004693">
    <property type="term" value="F:cyclin-dependent protein serine/threonine kinase activity"/>
    <property type="evidence" value="ECO:0007669"/>
    <property type="project" value="UniProtKB-EC"/>
</dbReference>
<organism evidence="9">
    <name type="scientific">Marseillevirus LCMAC201</name>
    <dbReference type="NCBI Taxonomy" id="2506605"/>
    <lineage>
        <taxon>Viruses</taxon>
        <taxon>Varidnaviria</taxon>
        <taxon>Bamfordvirae</taxon>
        <taxon>Nucleocytoviricota</taxon>
        <taxon>Megaviricetes</taxon>
        <taxon>Pimascovirales</taxon>
        <taxon>Pimascovirales incertae sedis</taxon>
        <taxon>Marseilleviridae</taxon>
    </lineage>
</organism>
<evidence type="ECO:0000313" key="9">
    <source>
        <dbReference type="EMBL" id="QBK87314.1"/>
    </source>
</evidence>
<dbReference type="GO" id="GO:0005524">
    <property type="term" value="F:ATP binding"/>
    <property type="evidence" value="ECO:0007669"/>
    <property type="project" value="UniProtKB-KW"/>
</dbReference>
<evidence type="ECO:0000256" key="4">
    <source>
        <dbReference type="ARBA" id="ARBA00022679"/>
    </source>
</evidence>
<dbReference type="EC" id="2.7.11.22" evidence="2"/>
<evidence type="ECO:0000256" key="7">
    <source>
        <dbReference type="ARBA" id="ARBA00022840"/>
    </source>
</evidence>
<keyword evidence="3" id="KW-0723">Serine/threonine-protein kinase</keyword>
<protein>
    <recommendedName>
        <fullName evidence="2">cyclin-dependent kinase</fullName>
        <ecNumber evidence="2">2.7.11.22</ecNumber>
    </recommendedName>
</protein>
<dbReference type="PROSITE" id="PS00108">
    <property type="entry name" value="PROTEIN_KINASE_ST"/>
    <property type="match status" value="1"/>
</dbReference>
<evidence type="ECO:0000256" key="6">
    <source>
        <dbReference type="ARBA" id="ARBA00022777"/>
    </source>
</evidence>
<keyword evidence="7" id="KW-0067">ATP-binding</keyword>
<dbReference type="PROSITE" id="PS50011">
    <property type="entry name" value="PROTEIN_KINASE_DOM"/>
    <property type="match status" value="1"/>
</dbReference>
<dbReference type="InterPro" id="IPR050108">
    <property type="entry name" value="CDK"/>
</dbReference>
<dbReference type="GO" id="GO:0010468">
    <property type="term" value="P:regulation of gene expression"/>
    <property type="evidence" value="ECO:0007669"/>
    <property type="project" value="TreeGrafter"/>
</dbReference>